<feature type="region of interest" description="Binds crRNA" evidence="2">
    <location>
        <begin position="561"/>
        <end position="565"/>
    </location>
</feature>
<keyword evidence="10" id="KW-0269">Exonuclease</keyword>
<dbReference type="GO" id="GO:0004527">
    <property type="term" value="F:exonuclease activity"/>
    <property type="evidence" value="ECO:0007669"/>
    <property type="project" value="UniProtKB-KW"/>
</dbReference>
<dbReference type="InterPro" id="IPR040882">
    <property type="entry name" value="Cas12a_NUC"/>
</dbReference>
<feature type="site" description="Binds Target strand DNA; via amide nitrogen" evidence="3">
    <location>
        <position position="789"/>
    </location>
</feature>
<evidence type="ECO:0000313" key="11">
    <source>
        <dbReference type="Proteomes" id="UP000018031"/>
    </source>
</evidence>
<feature type="active site" description="For DNase activity of RuvC domain" evidence="1">
    <location>
        <position position="880"/>
    </location>
</feature>
<dbReference type="InterPro" id="IPR027620">
    <property type="entry name" value="Cas12a"/>
</dbReference>
<feature type="site" description="Binds DNA in crRNA-target DNA heteroduplex" evidence="3">
    <location>
        <position position="559"/>
    </location>
</feature>
<dbReference type="Pfam" id="PF18516">
    <property type="entry name" value="RuvC_1"/>
    <property type="match status" value="1"/>
</dbReference>
<evidence type="ECO:0000259" key="7">
    <source>
        <dbReference type="Pfam" id="PF18516"/>
    </source>
</evidence>
<dbReference type="AlphaFoldDB" id="S4NBC1"/>
<feature type="domain" description="Cas12a REC2" evidence="8">
    <location>
        <begin position="332"/>
        <end position="557"/>
    </location>
</feature>
<keyword evidence="10" id="KW-0378">Hydrolase</keyword>
<dbReference type="InterPro" id="IPR040852">
    <property type="entry name" value="RuvC_1"/>
</dbReference>
<evidence type="ECO:0000259" key="9">
    <source>
        <dbReference type="Pfam" id="PF22222"/>
    </source>
</evidence>
<sequence>MPWIDLKDFTNLYPVSKTLRFELKPVGKTLENIEKAGILKEDEHRAESYRRVKKIIDTYHKVFIDSSLENMAKMGIENEIKAMLQSFCELYKKDHRTEGEDKALDKIRAVLRGLIVGAFTGVCGRRENTVQNEKYESLFKEKLIKEILPDFVLSTEAESLPFSVEEATRSLKEFDSFTSYFAGFYENRKNIYSTKPQSTAIAYRLIHENLPKFIDNILVFQKIKEPIAKELEHIRADFSAGGYIKKDERLEDIFSLNYYIHVLSQAGIEKYNALIGKIVTEGDGEMKGLNEHINLYNQQRGREDRLPLFRPLYKQILSDREQLSYLPESFEKDEELLRALKEFYDHIAEDILGRTQQLMTSISEYDLSRIYVRNDSQLTDISKKMLGDWNAIYMARERAYDHEQAPKRITAKYERDRIKALKGEESISLANLNSCIAFLDNVRDCRVDTYLSTLGQKEGPHGLSNLVENVFASYHEAEQLLSFPYPEENNLIQDKDNVVLIKNLLDNISDLQRFLKPLWGMGDEPDKDERFYGEYNYIRGALDQVIPLYNKVRNYLTRKPYSTRKVKLNFGNSQLLSGWDRNKEKDNSCVILRKGQNFYLAIMNNRHKRSFENKVLPEYKEGEPYFEKMDYKFLPDPNKMLPKVFLSKKGIEIYEPSPKLLEQYGHGTHKKGDTFSMDDLHELIDFFKHSIEAHEDWKQFGFKFSDTATYENVSSFYREVEDQGYKLSFRKVSESYVYSLIDQGKLYLFQIYNKDFSPCSKGTPNLHTLYWRMLFDERNLADVIYKLDGKAEIFFREKSLKNDHPTHPAGKPIKKKSRQKKGEESLFEYDLVKDRRYTMDKFQFHVPITMNFKCSAGSKVNDMVNAHIREAKDMHVIGIDRGERNLLYICVIDSRGTILDQISLNTINDIDYHDLLESRDKDRQQERRNWQTIEGIKELKQGYLSQAVHRIAELMVAYKAVVALEDLNMGFKRGRQKVESSVYQQFEKQLIDKLNYLVDKKKRPEDIGGLLRAYQFTAPFKSFKEMGKQNGFLFYIPAWNTSNIDPTTGFVNLFHAQYENVDKAKSFFQKFDSISYNPKKDWFEFAFDYKNFTKKAEGSRSMWILCTHGSRIKNFRNSQKNGQWDSEEFALTEAFKSLFVRYEIDYTADLKTAIVDEKQKDFFVDLLKLFKLTVQMRNSWKEKDLDYLISPVAGADGRFFDTREGNKSLPKDADANGAYNIALKGLWALRQIRQTSEGGKLKLAISNKEWLQFVQERSYEKD</sequence>
<protein>
    <submittedName>
        <fullName evidence="10">Exonuclease SbcC</fullName>
    </submittedName>
</protein>
<feature type="site" description="Binds DNA protospacer adjacent motif (PAM)" evidence="3">
    <location>
        <position position="583"/>
    </location>
</feature>
<feature type="site" description="Binds crRNA alone and in crRNA-target DNA heteroduplex" evidence="3">
    <location>
        <position position="18"/>
    </location>
</feature>
<evidence type="ECO:0000256" key="3">
    <source>
        <dbReference type="PIRSR" id="PIRSR627620-3"/>
    </source>
</evidence>
<feature type="region of interest" description="Binds crRNA in crRNA-target DNA heteroduplex" evidence="2">
    <location>
        <begin position="314"/>
        <end position="317"/>
    </location>
</feature>
<feature type="site" description="Binds crRNA" evidence="3">
    <location>
        <position position="796"/>
    </location>
</feature>
<feature type="active site" description="For pre-crRNA processing" evidence="1">
    <location>
        <position position="816"/>
    </location>
</feature>
<dbReference type="InterPro" id="IPR053993">
    <property type="entry name" value="Cas12a_PI"/>
</dbReference>
<feature type="region of interest" description="Binds crRNA alone and in crRNA-target DNA heteroduplex" evidence="2">
    <location>
        <begin position="49"/>
        <end position="53"/>
    </location>
</feature>
<accession>S4NBC1</accession>
<dbReference type="InterPro" id="IPR054116">
    <property type="entry name" value="Cas12a_REC2"/>
</dbReference>
<proteinExistence type="predicted"/>
<organism evidence="10 11">
    <name type="scientific">Porphyromonas crevioricanis JCM 15906</name>
    <dbReference type="NCBI Taxonomy" id="1305617"/>
    <lineage>
        <taxon>Bacteria</taxon>
        <taxon>Pseudomonadati</taxon>
        <taxon>Bacteroidota</taxon>
        <taxon>Bacteroidia</taxon>
        <taxon>Bacteroidales</taxon>
        <taxon>Porphyromonadaceae</taxon>
        <taxon>Porphyromonas</taxon>
    </lineage>
</organism>
<keyword evidence="10" id="KW-0540">Nuclease</keyword>
<evidence type="ECO:0000256" key="4">
    <source>
        <dbReference type="SAM" id="MobiDB-lite"/>
    </source>
</evidence>
<feature type="active site" description="For DNase activity of RuvC domain" evidence="1">
    <location>
        <position position="965"/>
    </location>
</feature>
<comment type="caution">
    <text evidence="10">The sequence shown here is derived from an EMBL/GenBank/DDBJ whole genome shotgun (WGS) entry which is preliminary data.</text>
</comment>
<feature type="domain" description="Cas12a nuclease" evidence="6">
    <location>
        <begin position="1044"/>
        <end position="1204"/>
    </location>
</feature>
<dbReference type="NCBIfam" id="TIGR04330">
    <property type="entry name" value="cas_Cpf1"/>
    <property type="match status" value="1"/>
</dbReference>
<gene>
    <name evidence="10" type="ORF">PORCRE_269</name>
</gene>
<evidence type="ECO:0000313" key="10">
    <source>
        <dbReference type="EMBL" id="GAD04580.1"/>
    </source>
</evidence>
<feature type="region of interest" description="Binds crRNA alone and in crRNA-target DNA heteroduplex" evidence="2">
    <location>
        <begin position="184"/>
        <end position="188"/>
    </location>
</feature>
<dbReference type="EMBL" id="BAOU01000008">
    <property type="protein sequence ID" value="GAD04580.1"/>
    <property type="molecule type" value="Genomic_DNA"/>
</dbReference>
<feature type="region of interest" description="Binds crRNA" evidence="2">
    <location>
        <begin position="754"/>
        <end position="757"/>
    </location>
</feature>
<evidence type="ECO:0000256" key="1">
    <source>
        <dbReference type="PIRSR" id="PIRSR627620-1"/>
    </source>
</evidence>
<feature type="site" description="Binds Target strand DNA" evidence="3">
    <location>
        <position position="639"/>
    </location>
</feature>
<dbReference type="Pfam" id="PF18510">
    <property type="entry name" value="NUC"/>
    <property type="match status" value="1"/>
</dbReference>
<dbReference type="Pfam" id="PF22222">
    <property type="entry name" value="Cpf1_PI-like"/>
    <property type="match status" value="1"/>
</dbReference>
<feature type="active site" description="For DNase activity of RuvC domain" evidence="1">
    <location>
        <position position="1214"/>
    </location>
</feature>
<feature type="domain" description="Cas12a PI" evidence="9">
    <location>
        <begin position="635"/>
        <end position="725"/>
    </location>
</feature>
<dbReference type="Pfam" id="PF18501">
    <property type="entry name" value="REC1"/>
    <property type="match status" value="1"/>
</dbReference>
<evidence type="ECO:0000259" key="6">
    <source>
        <dbReference type="Pfam" id="PF18510"/>
    </source>
</evidence>
<feature type="region of interest" description="Binds crRNA" evidence="2">
    <location>
        <begin position="766"/>
        <end position="767"/>
    </location>
</feature>
<evidence type="ECO:0000259" key="8">
    <source>
        <dbReference type="Pfam" id="PF21918"/>
    </source>
</evidence>
<reference evidence="11" key="1">
    <citation type="journal article" date="2013" name="Genome">
        <title>Draft Genome Sequences of Porphyromonas crevioricanis JCM 15906T and Porphyromonas cansulci JCM 13913T Isolated from a Canine Oral Cavity.</title>
        <authorList>
            <person name="Sakamoto M."/>
            <person name="Tanaka N."/>
            <person name="Shiwa Y."/>
            <person name="Yoshikawa H."/>
            <person name="Ohkuma M."/>
        </authorList>
    </citation>
    <scope>NUCLEOTIDE SEQUENCE [LARGE SCALE GENOMIC DNA]</scope>
    <source>
        <strain evidence="11">JCM 15906</strain>
    </source>
</reference>
<evidence type="ECO:0000259" key="5">
    <source>
        <dbReference type="Pfam" id="PF18501"/>
    </source>
</evidence>
<feature type="site" description="Binds PAM" evidence="3">
    <location>
        <position position="643"/>
    </location>
</feature>
<feature type="active site" description="For pre-crRNA processing" evidence="1">
    <location>
        <position position="833"/>
    </location>
</feature>
<feature type="domain" description="Cas12a REC1" evidence="5">
    <location>
        <begin position="51"/>
        <end position="316"/>
    </location>
</feature>
<dbReference type="Proteomes" id="UP000018031">
    <property type="component" value="Unassembled WGS sequence"/>
</dbReference>
<dbReference type="InterPro" id="IPR040787">
    <property type="entry name" value="Cas12a_REC1"/>
</dbReference>
<feature type="region of interest" description="Disordered" evidence="4">
    <location>
        <begin position="802"/>
        <end position="821"/>
    </location>
</feature>
<feature type="region of interest" description="Binds DNA in crRNA-target DNA heteroduplex" evidence="2">
    <location>
        <begin position="290"/>
        <end position="294"/>
    </location>
</feature>
<dbReference type="Pfam" id="PF21918">
    <property type="entry name" value="cas_Cpf1_2nd"/>
    <property type="match status" value="1"/>
</dbReference>
<name>S4NBC1_9PORP</name>
<reference evidence="10 11" key="2">
    <citation type="journal article" date="2013" name="Genome Announc.">
        <title>Draft Genome Sequences of Porphyromonas crevioricanis JCM 15906T and Porphyromonas cansulci JCM 13913T Isolated from a Canine Oral Cavity.</title>
        <authorList>
            <person name="Sakamoto M."/>
            <person name="Tanaka N."/>
            <person name="Shiwa Y."/>
            <person name="Yoshikawa H."/>
            <person name="Ohkuma M."/>
        </authorList>
    </citation>
    <scope>NUCLEOTIDE SEQUENCE [LARGE SCALE GENOMIC DNA]</scope>
    <source>
        <strain evidence="10 11">JCM 15906</strain>
    </source>
</reference>
<feature type="active site" description="For pre-crRNA processing" evidence="1">
    <location>
        <position position="807"/>
    </location>
</feature>
<evidence type="ECO:0000256" key="2">
    <source>
        <dbReference type="PIRSR" id="PIRSR627620-2"/>
    </source>
</evidence>
<feature type="site" description="Binds Target strand DNA" evidence="3">
    <location>
        <position position="649"/>
    </location>
</feature>
<feature type="domain" description="Cas12a RuvC nuclease" evidence="7">
    <location>
        <begin position="857"/>
        <end position="1258"/>
    </location>
</feature>